<keyword evidence="6" id="KW-1185">Reference proteome</keyword>
<feature type="repeat" description="ANK" evidence="3">
    <location>
        <begin position="59"/>
        <end position="92"/>
    </location>
</feature>
<feature type="repeat" description="ANK" evidence="3">
    <location>
        <begin position="93"/>
        <end position="129"/>
    </location>
</feature>
<comment type="caution">
    <text evidence="5">The sequence shown here is derived from an EMBL/GenBank/DDBJ whole genome shotgun (WGS) entry which is preliminary data.</text>
</comment>
<keyword evidence="1" id="KW-0677">Repeat</keyword>
<dbReference type="Pfam" id="PF12796">
    <property type="entry name" value="Ank_2"/>
    <property type="match status" value="1"/>
</dbReference>
<dbReference type="PROSITE" id="PS50297">
    <property type="entry name" value="ANK_REP_REGION"/>
    <property type="match status" value="1"/>
</dbReference>
<dbReference type="InterPro" id="IPR002110">
    <property type="entry name" value="Ankyrin_rpt"/>
</dbReference>
<evidence type="ECO:0000313" key="6">
    <source>
        <dbReference type="Proteomes" id="UP000886653"/>
    </source>
</evidence>
<dbReference type="PROSITE" id="PS50088">
    <property type="entry name" value="ANK_REPEAT"/>
    <property type="match status" value="2"/>
</dbReference>
<evidence type="ECO:0000256" key="1">
    <source>
        <dbReference type="ARBA" id="ARBA00022737"/>
    </source>
</evidence>
<dbReference type="PANTHER" id="PTHR24124:SF14">
    <property type="entry name" value="CHROMOSOME UNDETERMINED SCAFFOLD_25, WHOLE GENOME SHOTGUN SEQUENCE"/>
    <property type="match status" value="1"/>
</dbReference>
<keyword evidence="2 3" id="KW-0040">ANK repeat</keyword>
<evidence type="ECO:0000256" key="2">
    <source>
        <dbReference type="ARBA" id="ARBA00023043"/>
    </source>
</evidence>
<dbReference type="EMBL" id="MU167357">
    <property type="protein sequence ID" value="KAG0142173.1"/>
    <property type="molecule type" value="Genomic_DNA"/>
</dbReference>
<dbReference type="Gene3D" id="1.25.40.20">
    <property type="entry name" value="Ankyrin repeat-containing domain"/>
    <property type="match status" value="1"/>
</dbReference>
<evidence type="ECO:0000256" key="4">
    <source>
        <dbReference type="SAM" id="MobiDB-lite"/>
    </source>
</evidence>
<dbReference type="InterPro" id="IPR036770">
    <property type="entry name" value="Ankyrin_rpt-contain_sf"/>
</dbReference>
<feature type="region of interest" description="Disordered" evidence="4">
    <location>
        <begin position="1"/>
        <end position="20"/>
    </location>
</feature>
<reference evidence="5" key="1">
    <citation type="submission" date="2013-11" db="EMBL/GenBank/DDBJ databases">
        <title>Genome sequence of the fusiform rust pathogen reveals effectors for host alternation and coevolution with pine.</title>
        <authorList>
            <consortium name="DOE Joint Genome Institute"/>
            <person name="Smith K."/>
            <person name="Pendleton A."/>
            <person name="Kubisiak T."/>
            <person name="Anderson C."/>
            <person name="Salamov A."/>
            <person name="Aerts A."/>
            <person name="Riley R."/>
            <person name="Clum A."/>
            <person name="Lindquist E."/>
            <person name="Ence D."/>
            <person name="Campbell M."/>
            <person name="Kronenberg Z."/>
            <person name="Feau N."/>
            <person name="Dhillon B."/>
            <person name="Hamelin R."/>
            <person name="Burleigh J."/>
            <person name="Smith J."/>
            <person name="Yandell M."/>
            <person name="Nelson C."/>
            <person name="Grigoriev I."/>
            <person name="Davis J."/>
        </authorList>
    </citation>
    <scope>NUCLEOTIDE SEQUENCE</scope>
    <source>
        <strain evidence="5">G11</strain>
    </source>
</reference>
<dbReference type="Proteomes" id="UP000886653">
    <property type="component" value="Unassembled WGS sequence"/>
</dbReference>
<organism evidence="5 6">
    <name type="scientific">Cronartium quercuum f. sp. fusiforme G11</name>
    <dbReference type="NCBI Taxonomy" id="708437"/>
    <lineage>
        <taxon>Eukaryota</taxon>
        <taxon>Fungi</taxon>
        <taxon>Dikarya</taxon>
        <taxon>Basidiomycota</taxon>
        <taxon>Pucciniomycotina</taxon>
        <taxon>Pucciniomycetes</taxon>
        <taxon>Pucciniales</taxon>
        <taxon>Coleosporiaceae</taxon>
        <taxon>Cronartium</taxon>
    </lineage>
</organism>
<evidence type="ECO:0000256" key="3">
    <source>
        <dbReference type="PROSITE-ProRule" id="PRU00023"/>
    </source>
</evidence>
<proteinExistence type="predicted"/>
<sequence length="191" mass="20952">MASIATETQSQPIDSIKVDGEGGASANERLLFSAKQDLDELFYELESEGGYDINFKDGLGNTALHYAVMNSSPTVLELILEHDGADVDLLNKQGLTPLHCSIQIDQPKHRLLIAKSLIEAGADPRIKNKYHQTPLQMLKSVTSTSKNEEDEELERCLMEAEAELSIDHTDVVNDEFEGEDSDVASVESSST</sequence>
<protein>
    <submittedName>
        <fullName evidence="5">Uncharacterized protein</fullName>
    </submittedName>
</protein>
<dbReference type="GO" id="GO:0010468">
    <property type="term" value="P:regulation of gene expression"/>
    <property type="evidence" value="ECO:0007669"/>
    <property type="project" value="TreeGrafter"/>
</dbReference>
<dbReference type="AlphaFoldDB" id="A0A9P6NDR9"/>
<feature type="compositionally biased region" description="Polar residues" evidence="4">
    <location>
        <begin position="1"/>
        <end position="13"/>
    </location>
</feature>
<dbReference type="GO" id="GO:0005634">
    <property type="term" value="C:nucleus"/>
    <property type="evidence" value="ECO:0007669"/>
    <property type="project" value="TreeGrafter"/>
</dbReference>
<name>A0A9P6NDR9_9BASI</name>
<gene>
    <name evidence="5" type="ORF">CROQUDRAFT_662874</name>
</gene>
<feature type="region of interest" description="Disordered" evidence="4">
    <location>
        <begin position="172"/>
        <end position="191"/>
    </location>
</feature>
<dbReference type="PRINTS" id="PR01415">
    <property type="entry name" value="ANKYRIN"/>
</dbReference>
<accession>A0A9P6NDR9</accession>
<dbReference type="SMART" id="SM00248">
    <property type="entry name" value="ANK"/>
    <property type="match status" value="2"/>
</dbReference>
<feature type="compositionally biased region" description="Acidic residues" evidence="4">
    <location>
        <begin position="172"/>
        <end position="182"/>
    </location>
</feature>
<dbReference type="SUPFAM" id="SSF48403">
    <property type="entry name" value="Ankyrin repeat"/>
    <property type="match status" value="1"/>
</dbReference>
<dbReference type="OrthoDB" id="9995210at2759"/>
<evidence type="ECO:0000313" key="5">
    <source>
        <dbReference type="EMBL" id="KAG0142173.1"/>
    </source>
</evidence>
<dbReference type="PANTHER" id="PTHR24124">
    <property type="entry name" value="ANKYRIN REPEAT FAMILY A"/>
    <property type="match status" value="1"/>
</dbReference>